<evidence type="ECO:0000313" key="2">
    <source>
        <dbReference type="EMBL" id="RIB00423.1"/>
    </source>
</evidence>
<evidence type="ECO:0000313" key="3">
    <source>
        <dbReference type="Proteomes" id="UP000266673"/>
    </source>
</evidence>
<keyword evidence="3" id="KW-1185">Reference proteome</keyword>
<feature type="compositionally biased region" description="Polar residues" evidence="1">
    <location>
        <begin position="18"/>
        <end position="29"/>
    </location>
</feature>
<name>A0A397TZ51_9GLOM</name>
<gene>
    <name evidence="2" type="ORF">C2G38_2256699</name>
</gene>
<organism evidence="2 3">
    <name type="scientific">Gigaspora rosea</name>
    <dbReference type="NCBI Taxonomy" id="44941"/>
    <lineage>
        <taxon>Eukaryota</taxon>
        <taxon>Fungi</taxon>
        <taxon>Fungi incertae sedis</taxon>
        <taxon>Mucoromycota</taxon>
        <taxon>Glomeromycotina</taxon>
        <taxon>Glomeromycetes</taxon>
        <taxon>Diversisporales</taxon>
        <taxon>Gigasporaceae</taxon>
        <taxon>Gigaspora</taxon>
    </lineage>
</organism>
<comment type="caution">
    <text evidence="2">The sequence shown here is derived from an EMBL/GenBank/DDBJ whole genome shotgun (WGS) entry which is preliminary data.</text>
</comment>
<reference evidence="2 3" key="1">
    <citation type="submission" date="2018-06" db="EMBL/GenBank/DDBJ databases">
        <title>Comparative genomics reveals the genomic features of Rhizophagus irregularis, R. cerebriforme, R. diaphanum and Gigaspora rosea, and their symbiotic lifestyle signature.</title>
        <authorList>
            <person name="Morin E."/>
            <person name="San Clemente H."/>
            <person name="Chen E.C.H."/>
            <person name="De La Providencia I."/>
            <person name="Hainaut M."/>
            <person name="Kuo A."/>
            <person name="Kohler A."/>
            <person name="Murat C."/>
            <person name="Tang N."/>
            <person name="Roy S."/>
            <person name="Loubradou J."/>
            <person name="Henrissat B."/>
            <person name="Grigoriev I.V."/>
            <person name="Corradi N."/>
            <person name="Roux C."/>
            <person name="Martin F.M."/>
        </authorList>
    </citation>
    <scope>NUCLEOTIDE SEQUENCE [LARGE SCALE GENOMIC DNA]</scope>
    <source>
        <strain evidence="2 3">DAOM 194757</strain>
    </source>
</reference>
<feature type="compositionally biased region" description="Basic and acidic residues" evidence="1">
    <location>
        <begin position="1"/>
        <end position="17"/>
    </location>
</feature>
<sequence length="123" mass="14097">MHTERNKPEPNPFKEDTQQNTHKGNNSITQYIATEKKEFSNKQGNLETQKLHEGSALDKYKKILLEQECGTLDYGIKEILKQNESISSGSQLQKEDIMEDIPLEAQAYKIKNCLSYYGKASIE</sequence>
<dbReference type="EMBL" id="QKWP01004244">
    <property type="protein sequence ID" value="RIB00423.1"/>
    <property type="molecule type" value="Genomic_DNA"/>
</dbReference>
<evidence type="ECO:0000256" key="1">
    <source>
        <dbReference type="SAM" id="MobiDB-lite"/>
    </source>
</evidence>
<protein>
    <submittedName>
        <fullName evidence="2">Uncharacterized protein</fullName>
    </submittedName>
</protein>
<accession>A0A397TZ51</accession>
<feature type="region of interest" description="Disordered" evidence="1">
    <location>
        <begin position="1"/>
        <end position="29"/>
    </location>
</feature>
<dbReference type="AlphaFoldDB" id="A0A397TZ51"/>
<dbReference type="Proteomes" id="UP000266673">
    <property type="component" value="Unassembled WGS sequence"/>
</dbReference>
<proteinExistence type="predicted"/>